<gene>
    <name evidence="1" type="ORF">ANN_03001</name>
</gene>
<protein>
    <submittedName>
        <fullName evidence="1">Uncharacterized protein</fullName>
    </submittedName>
</protein>
<dbReference type="Proteomes" id="UP001148838">
    <property type="component" value="Unassembled WGS sequence"/>
</dbReference>
<dbReference type="EMBL" id="JAJSOF020000001">
    <property type="protein sequence ID" value="KAJ4451536.1"/>
    <property type="molecule type" value="Genomic_DNA"/>
</dbReference>
<keyword evidence="2" id="KW-1185">Reference proteome</keyword>
<proteinExistence type="predicted"/>
<accession>A0ABQ8TZH3</accession>
<comment type="caution">
    <text evidence="1">The sequence shown here is derived from an EMBL/GenBank/DDBJ whole genome shotgun (WGS) entry which is preliminary data.</text>
</comment>
<reference evidence="1 2" key="1">
    <citation type="journal article" date="2022" name="Allergy">
        <title>Genome assembly and annotation of Periplaneta americana reveal a comprehensive cockroach allergen profile.</title>
        <authorList>
            <person name="Wang L."/>
            <person name="Xiong Q."/>
            <person name="Saelim N."/>
            <person name="Wang L."/>
            <person name="Nong W."/>
            <person name="Wan A.T."/>
            <person name="Shi M."/>
            <person name="Liu X."/>
            <person name="Cao Q."/>
            <person name="Hui J.H.L."/>
            <person name="Sookrung N."/>
            <person name="Leung T.F."/>
            <person name="Tungtrongchitr A."/>
            <person name="Tsui S.K.W."/>
        </authorList>
    </citation>
    <scope>NUCLEOTIDE SEQUENCE [LARGE SCALE GENOMIC DNA]</scope>
    <source>
        <strain evidence="1">PWHHKU_190912</strain>
    </source>
</reference>
<sequence>MAGLSNDNSAYRCSANNELALYRYKTLRWSKHQRNHTFAMQQLPLPLAPHASQEAGLARFRGEIEPRKLTNIGQHFLWKVKVAKREPGTLRLNISELFQMDLVHSGCETLTVDLRRSDPMTREAHICNVQYDYLVMTVAGNVRLRQASPLSYAMGCSINCPKTGLNLTSDTKKPPLVRQLGLEIMG</sequence>
<organism evidence="1 2">
    <name type="scientific">Periplaneta americana</name>
    <name type="common">American cockroach</name>
    <name type="synonym">Blatta americana</name>
    <dbReference type="NCBI Taxonomy" id="6978"/>
    <lineage>
        <taxon>Eukaryota</taxon>
        <taxon>Metazoa</taxon>
        <taxon>Ecdysozoa</taxon>
        <taxon>Arthropoda</taxon>
        <taxon>Hexapoda</taxon>
        <taxon>Insecta</taxon>
        <taxon>Pterygota</taxon>
        <taxon>Neoptera</taxon>
        <taxon>Polyneoptera</taxon>
        <taxon>Dictyoptera</taxon>
        <taxon>Blattodea</taxon>
        <taxon>Blattoidea</taxon>
        <taxon>Blattidae</taxon>
        <taxon>Blattinae</taxon>
        <taxon>Periplaneta</taxon>
    </lineage>
</organism>
<evidence type="ECO:0000313" key="1">
    <source>
        <dbReference type="EMBL" id="KAJ4451536.1"/>
    </source>
</evidence>
<evidence type="ECO:0000313" key="2">
    <source>
        <dbReference type="Proteomes" id="UP001148838"/>
    </source>
</evidence>
<name>A0ABQ8TZH3_PERAM</name>